<dbReference type="AlphaFoldDB" id="A0A3P7IUH4"/>
<name>A0A3P7IUH4_STRVU</name>
<protein>
    <submittedName>
        <fullName evidence="1">Uncharacterized protein</fullName>
    </submittedName>
</protein>
<sequence length="98" mass="11166">MCQREKSPARRIREIVEKLSPKTHRGRAALSASVVVVEEASTMRREMTVEQQQNRRVCGRSASDSHQKFFNRSLATKCRLAGDFLISLDGCEDDGWVR</sequence>
<proteinExistence type="predicted"/>
<keyword evidence="2" id="KW-1185">Reference proteome</keyword>
<gene>
    <name evidence="1" type="ORF">SVUK_LOCUS8774</name>
</gene>
<organism evidence="1 2">
    <name type="scientific">Strongylus vulgaris</name>
    <name type="common">Blood worm</name>
    <dbReference type="NCBI Taxonomy" id="40348"/>
    <lineage>
        <taxon>Eukaryota</taxon>
        <taxon>Metazoa</taxon>
        <taxon>Ecdysozoa</taxon>
        <taxon>Nematoda</taxon>
        <taxon>Chromadorea</taxon>
        <taxon>Rhabditida</taxon>
        <taxon>Rhabditina</taxon>
        <taxon>Rhabditomorpha</taxon>
        <taxon>Strongyloidea</taxon>
        <taxon>Strongylidae</taxon>
        <taxon>Strongylus</taxon>
    </lineage>
</organism>
<dbReference type="EMBL" id="UYYB01032369">
    <property type="protein sequence ID" value="VDM73776.1"/>
    <property type="molecule type" value="Genomic_DNA"/>
</dbReference>
<accession>A0A3P7IUH4</accession>
<evidence type="ECO:0000313" key="2">
    <source>
        <dbReference type="Proteomes" id="UP000270094"/>
    </source>
</evidence>
<evidence type="ECO:0000313" key="1">
    <source>
        <dbReference type="EMBL" id="VDM73776.1"/>
    </source>
</evidence>
<reference evidence="1 2" key="1">
    <citation type="submission" date="2018-11" db="EMBL/GenBank/DDBJ databases">
        <authorList>
            <consortium name="Pathogen Informatics"/>
        </authorList>
    </citation>
    <scope>NUCLEOTIDE SEQUENCE [LARGE SCALE GENOMIC DNA]</scope>
</reference>
<dbReference type="Proteomes" id="UP000270094">
    <property type="component" value="Unassembled WGS sequence"/>
</dbReference>